<dbReference type="InterPro" id="IPR029058">
    <property type="entry name" value="AB_hydrolase_fold"/>
</dbReference>
<evidence type="ECO:0000259" key="2">
    <source>
        <dbReference type="Pfam" id="PF00561"/>
    </source>
</evidence>
<dbReference type="EMBL" id="VTDN01000001">
    <property type="protein sequence ID" value="MEB5475698.1"/>
    <property type="molecule type" value="Genomic_DNA"/>
</dbReference>
<keyword evidence="1 3" id="KW-0378">Hydrolase</keyword>
<evidence type="ECO:0000313" key="3">
    <source>
        <dbReference type="EMBL" id="MEB5475698.1"/>
    </source>
</evidence>
<dbReference type="Pfam" id="PF00561">
    <property type="entry name" value="Abhydrolase_1"/>
    <property type="match status" value="1"/>
</dbReference>
<dbReference type="Gene3D" id="3.40.50.1820">
    <property type="entry name" value="alpha/beta hydrolase"/>
    <property type="match status" value="1"/>
</dbReference>
<protein>
    <submittedName>
        <fullName evidence="3">Alpha/beta fold hydrolase</fullName>
    </submittedName>
</protein>
<dbReference type="PANTHER" id="PTHR43798">
    <property type="entry name" value="MONOACYLGLYCEROL LIPASE"/>
    <property type="match status" value="1"/>
</dbReference>
<sequence length="267" mass="29632">MNYKNEHIQVVSRAGKILAVQMVGKSTAPTIMFSNSLGTDHAMWQSQVAQLKQTYQIITYDTRGHGKSEVAKSTQLKDLAEDVIDILNALEIKKVHFCGISMGGLTALWLGIYQAERFHSITVANSAAKIWNEEGWNTRADDVERHGLGSLVASTHQRWFSDSFDYKHDDVAQIAIQSLKDTNPQGYADACRVLARANLQDNISVISIPTLIIAGKTDPVTTINDATFMHEHIVGSQLYLIDASHLSNVEQPECFTRALDSFIKSIQ</sequence>
<proteinExistence type="predicted"/>
<dbReference type="GO" id="GO:0016787">
    <property type="term" value="F:hydrolase activity"/>
    <property type="evidence" value="ECO:0007669"/>
    <property type="project" value="UniProtKB-KW"/>
</dbReference>
<keyword evidence="4" id="KW-1185">Reference proteome</keyword>
<dbReference type="InterPro" id="IPR000073">
    <property type="entry name" value="AB_hydrolase_1"/>
</dbReference>
<evidence type="ECO:0000313" key="4">
    <source>
        <dbReference type="Proteomes" id="UP001339883"/>
    </source>
</evidence>
<gene>
    <name evidence="3" type="ORF">I2F25_01280</name>
</gene>
<dbReference type="PANTHER" id="PTHR43798:SF31">
    <property type="entry name" value="AB HYDROLASE SUPERFAMILY PROTEIN YCLE"/>
    <property type="match status" value="1"/>
</dbReference>
<name>A0ABU6DS27_9GAMM</name>
<dbReference type="InterPro" id="IPR050266">
    <property type="entry name" value="AB_hydrolase_sf"/>
</dbReference>
<reference evidence="3 4" key="1">
    <citation type="submission" date="2019-08" db="EMBL/GenBank/DDBJ databases">
        <title>Five species of Acinetobacter isolated from floral nectar and animal pollinators.</title>
        <authorList>
            <person name="Hendry T.A."/>
        </authorList>
    </citation>
    <scope>NUCLEOTIDE SEQUENCE [LARGE SCALE GENOMIC DNA]</scope>
    <source>
        <strain evidence="3 4">MD18.27</strain>
    </source>
</reference>
<dbReference type="RefSeq" id="WP_325774340.1">
    <property type="nucleotide sequence ID" value="NZ_VTDN01000001.1"/>
</dbReference>
<accession>A0ABU6DS27</accession>
<evidence type="ECO:0000256" key="1">
    <source>
        <dbReference type="ARBA" id="ARBA00022801"/>
    </source>
</evidence>
<feature type="domain" description="AB hydrolase-1" evidence="2">
    <location>
        <begin position="29"/>
        <end position="248"/>
    </location>
</feature>
<organism evidence="3 4">
    <name type="scientific">Acinetobacter pollinis</name>
    <dbReference type="NCBI Taxonomy" id="2605270"/>
    <lineage>
        <taxon>Bacteria</taxon>
        <taxon>Pseudomonadati</taxon>
        <taxon>Pseudomonadota</taxon>
        <taxon>Gammaproteobacteria</taxon>
        <taxon>Moraxellales</taxon>
        <taxon>Moraxellaceae</taxon>
        <taxon>Acinetobacter</taxon>
    </lineage>
</organism>
<comment type="caution">
    <text evidence="3">The sequence shown here is derived from an EMBL/GenBank/DDBJ whole genome shotgun (WGS) entry which is preliminary data.</text>
</comment>
<dbReference type="SUPFAM" id="SSF53474">
    <property type="entry name" value="alpha/beta-Hydrolases"/>
    <property type="match status" value="1"/>
</dbReference>
<dbReference type="Proteomes" id="UP001339883">
    <property type="component" value="Unassembled WGS sequence"/>
</dbReference>
<dbReference type="PRINTS" id="PR00111">
    <property type="entry name" value="ABHYDROLASE"/>
</dbReference>